<name>A0A6V7NT12_ANACO</name>
<sequence length="307" mass="34420">MVLQVRSKEGRSPLWVLTVSVIEEEEREKKLKMQLYIIPHASPLFPELGGSGEKKLGLGVWSLLEGRSSTLADFLGGLELLLRAFGAQLIGLEPSSRWDWKGSSSHLELVRGFLHYRELGGLWALSSAQTNGREETWWLFQLFISAHVLGLVVHFAKDALYVQAYGGSGHAPGEPTPEAGSGRDTEYEREFSRLLHCVPFVVRDDEDKARIFERGFRPSIYRLVQSSNLQTYRDMVNRVLIMESGAADLQERLEGLDKGKGKSPRLRVRARRTLGGRRDTRGAGASCEDVARLLSMEDQTVNRLRAA</sequence>
<proteinExistence type="predicted"/>
<organism evidence="1">
    <name type="scientific">Ananas comosus var. bracteatus</name>
    <name type="common">red pineapple</name>
    <dbReference type="NCBI Taxonomy" id="296719"/>
    <lineage>
        <taxon>Eukaryota</taxon>
        <taxon>Viridiplantae</taxon>
        <taxon>Streptophyta</taxon>
        <taxon>Embryophyta</taxon>
        <taxon>Tracheophyta</taxon>
        <taxon>Spermatophyta</taxon>
        <taxon>Magnoliopsida</taxon>
        <taxon>Liliopsida</taxon>
        <taxon>Poales</taxon>
        <taxon>Bromeliaceae</taxon>
        <taxon>Bromelioideae</taxon>
        <taxon>Ananas</taxon>
    </lineage>
</organism>
<dbReference type="AlphaFoldDB" id="A0A6V7NT12"/>
<evidence type="ECO:0000313" key="1">
    <source>
        <dbReference type="EMBL" id="CAD1821705.1"/>
    </source>
</evidence>
<reference evidence="1" key="1">
    <citation type="submission" date="2020-07" db="EMBL/GenBank/DDBJ databases">
        <authorList>
            <person name="Lin J."/>
        </authorList>
    </citation>
    <scope>NUCLEOTIDE SEQUENCE</scope>
</reference>
<accession>A0A6V7NT12</accession>
<dbReference type="EMBL" id="LR862141">
    <property type="protein sequence ID" value="CAD1821705.1"/>
    <property type="molecule type" value="Genomic_DNA"/>
</dbReference>
<protein>
    <submittedName>
        <fullName evidence="1">Uncharacterized protein</fullName>
    </submittedName>
</protein>
<gene>
    <name evidence="1" type="ORF">CB5_LOCUS4916</name>
</gene>